<evidence type="ECO:0000313" key="1">
    <source>
        <dbReference type="EMBL" id="KAF4675183.1"/>
    </source>
</evidence>
<proteinExistence type="predicted"/>
<dbReference type="OrthoDB" id="10400800at2759"/>
<comment type="caution">
    <text evidence="1">The sequence shown here is derived from an EMBL/GenBank/DDBJ whole genome shotgun (WGS) entry which is preliminary data.</text>
</comment>
<keyword evidence="2" id="KW-1185">Reference proteome</keyword>
<name>A0A7J6MUF2_PERCH</name>
<sequence>MRASTSLRLRLPDKVRCFSIAPVKRRSALALRDHNPEHGSEFWTPLQRYQRNIFEVRRMEHHVLAAAMETAANEKHFNKSLWLEYLKRCRDLVDAPLFTGRDLSKVLSALTRVRFAIINSDSTRTRIVEDILTAAEKRILDTSQNKLCFTTPQQIAWTAYGICKLSRLSAEAAANLADRFVRLVADDPSVRSSAKDCGMILAAFKTRSPNLLEFLCNHLLPAIDVYDFIEWKYVWTCLATMLAEGHHAESLSQDTASPAARTLARLGCILEEHASELGPHEVSRILSSISLDSCAFPSADCVAALLKRVKDLRDELSVADIAGIASGLHSGHQIDDAEVVACLLSRLTDLAIDQEPNARRFITATSILCEAAHRMSNSYSALVFENFRLQSEYFIRSVISEHHSMKNSQ</sequence>
<dbReference type="Proteomes" id="UP000591131">
    <property type="component" value="Unassembled WGS sequence"/>
</dbReference>
<feature type="non-terminal residue" evidence="1">
    <location>
        <position position="409"/>
    </location>
</feature>
<protein>
    <submittedName>
        <fullName evidence="1">Uncharacterized protein</fullName>
    </submittedName>
</protein>
<gene>
    <name evidence="1" type="ORF">FOL47_008190</name>
</gene>
<evidence type="ECO:0000313" key="2">
    <source>
        <dbReference type="Proteomes" id="UP000591131"/>
    </source>
</evidence>
<accession>A0A7J6MUF2</accession>
<dbReference type="EMBL" id="JAAPAO010000051">
    <property type="protein sequence ID" value="KAF4675183.1"/>
    <property type="molecule type" value="Genomic_DNA"/>
</dbReference>
<reference evidence="1 2" key="1">
    <citation type="submission" date="2020-04" db="EMBL/GenBank/DDBJ databases">
        <title>Perkinsus chesapeaki whole genome sequence.</title>
        <authorList>
            <person name="Bogema D.R."/>
        </authorList>
    </citation>
    <scope>NUCLEOTIDE SEQUENCE [LARGE SCALE GENOMIC DNA]</scope>
    <source>
        <strain evidence="1">ATCC PRA-425</strain>
    </source>
</reference>
<dbReference type="AlphaFoldDB" id="A0A7J6MUF2"/>
<organism evidence="1 2">
    <name type="scientific">Perkinsus chesapeaki</name>
    <name type="common">Clam parasite</name>
    <name type="synonym">Perkinsus andrewsi</name>
    <dbReference type="NCBI Taxonomy" id="330153"/>
    <lineage>
        <taxon>Eukaryota</taxon>
        <taxon>Sar</taxon>
        <taxon>Alveolata</taxon>
        <taxon>Perkinsozoa</taxon>
        <taxon>Perkinsea</taxon>
        <taxon>Perkinsida</taxon>
        <taxon>Perkinsidae</taxon>
        <taxon>Perkinsus</taxon>
    </lineage>
</organism>